<reference evidence="3 4" key="1">
    <citation type="submission" date="2024-04" db="EMBL/GenBank/DDBJ databases">
        <title>Human intestinal bacterial collection.</title>
        <authorList>
            <person name="Pauvert C."/>
            <person name="Hitch T.C.A."/>
            <person name="Clavel T."/>
        </authorList>
    </citation>
    <scope>NUCLEOTIDE SEQUENCE [LARGE SCALE GENOMIC DNA]</scope>
    <source>
        <strain evidence="3 4">CLA-SR-H019</strain>
    </source>
</reference>
<feature type="domain" description="SLH" evidence="2">
    <location>
        <begin position="81"/>
        <end position="145"/>
    </location>
</feature>
<protein>
    <submittedName>
        <fullName evidence="3">S-layer homology domain-containing protein</fullName>
    </submittedName>
</protein>
<proteinExistence type="predicted"/>
<keyword evidence="4" id="KW-1185">Reference proteome</keyword>
<keyword evidence="1" id="KW-1133">Transmembrane helix</keyword>
<feature type="domain" description="SLH" evidence="2">
    <location>
        <begin position="16"/>
        <end position="79"/>
    </location>
</feature>
<feature type="transmembrane region" description="Helical" evidence="1">
    <location>
        <begin position="5"/>
        <end position="24"/>
    </location>
</feature>
<accession>A0ABV1J194</accession>
<dbReference type="EMBL" id="JBBNPP010000009">
    <property type="protein sequence ID" value="MEQ3346912.1"/>
    <property type="molecule type" value="Genomic_DNA"/>
</dbReference>
<comment type="caution">
    <text evidence="3">The sequence shown here is derived from an EMBL/GenBank/DDBJ whole genome shotgun (WGS) entry which is preliminary data.</text>
</comment>
<organism evidence="3 4">
    <name type="scientific">Peptoniphilus senegalensis</name>
    <dbReference type="NCBI Taxonomy" id="1465757"/>
    <lineage>
        <taxon>Bacteria</taxon>
        <taxon>Bacillati</taxon>
        <taxon>Bacillota</taxon>
        <taxon>Tissierellia</taxon>
        <taxon>Tissierellales</taxon>
        <taxon>Peptoniphilaceae</taxon>
        <taxon>Peptoniphilus</taxon>
    </lineage>
</organism>
<evidence type="ECO:0000259" key="2">
    <source>
        <dbReference type="PROSITE" id="PS51272"/>
    </source>
</evidence>
<evidence type="ECO:0000256" key="1">
    <source>
        <dbReference type="SAM" id="Phobius"/>
    </source>
</evidence>
<dbReference type="Pfam" id="PF00395">
    <property type="entry name" value="SLH"/>
    <property type="match status" value="1"/>
</dbReference>
<gene>
    <name evidence="3" type="ORF">AAA073_05640</name>
</gene>
<keyword evidence="1" id="KW-0472">Membrane</keyword>
<dbReference type="Proteomes" id="UP001491691">
    <property type="component" value="Unassembled WGS sequence"/>
</dbReference>
<dbReference type="InterPro" id="IPR001119">
    <property type="entry name" value="SLH_dom"/>
</dbReference>
<name>A0ABV1J194_9FIRM</name>
<dbReference type="RefSeq" id="WP_349188793.1">
    <property type="nucleotide sequence ID" value="NZ_JBBNPP010000009.1"/>
</dbReference>
<evidence type="ECO:0000313" key="4">
    <source>
        <dbReference type="Proteomes" id="UP001491691"/>
    </source>
</evidence>
<dbReference type="PROSITE" id="PS51272">
    <property type="entry name" value="SLH"/>
    <property type="match status" value="2"/>
</dbReference>
<evidence type="ECO:0000313" key="3">
    <source>
        <dbReference type="EMBL" id="MEQ3346912.1"/>
    </source>
</evidence>
<sequence>MLKRFVNVVVIVMFLSIFNISVFASKDNGLEKVNFLKEKGIIDGYPDGSLGLEKNLKRSEVTKILVYSLGDKNKAIELQGKEIPFSDVGKDYWANGVISYAKNNMNLISGYPDGTFKGENNITNAELLKILVCHKKNLNTTAINNAKWPYDWIKWAEEEKICWKNINPNAYANRKDAFQFLYNTIYSISENNKSKNKKSKNESIITKETKQSSHNYNYNYYENKKNNKKSNNTLVSESSSENKHLIELKKILKAIIDSKKDDLLELEGVKTPTNEKSIADLKALIEEAKILLNKKDLSSDEIKKLEELTKFEGKKYRGSFRKIAKNILVDFEVLGERDARNKNNNKNYTSLKNNQIKIKTSLSDVKKIGESEERYIKLNYISKKDYDSVDSISKSTPKYKKQELNKDLYNVEEKDGIITVTINGELPEDVKILKPIIYLKYADNIYFENGDLVYTKIPMKTFIQLDMDYTTFNKETIKEHLEMDNVENIKDIIVDEEKIQKVQDVLDGLSQEREIKFNAEVIFNDGMIGELEVLIKVDKTEDHDIEFTDISIKQGEEVTIEMIKNAISTPNLPEIRKINVDKSKLKDIKEAVITPPLEEMTLILSVDIDFVDGTSGSGFFNVIIKK</sequence>
<keyword evidence="1" id="KW-0812">Transmembrane</keyword>